<organism evidence="4 5">
    <name type="scientific">alpha proteobacterium IMCC14465</name>
    <dbReference type="NCBI Taxonomy" id="1220535"/>
    <lineage>
        <taxon>Bacteria</taxon>
        <taxon>Pseudomonadati</taxon>
        <taxon>Pseudomonadota</taxon>
        <taxon>Alphaproteobacteria</taxon>
        <taxon>PS1 clade</taxon>
    </lineage>
</organism>
<reference evidence="4 5" key="1">
    <citation type="journal article" date="2012" name="J. Bacteriol.">
        <title>Genome Sequence of Strain IMCC14465, Isolated from the East Sea, Belonging to the PS1 Clade of Alphaproteobacteria.</title>
        <authorList>
            <person name="Yang S.J."/>
            <person name="Kang I."/>
            <person name="Cho J.C."/>
        </authorList>
    </citation>
    <scope>NUCLEOTIDE SEQUENCE [LARGE SCALE GENOMIC DNA]</scope>
    <source>
        <strain evidence="4 5">IMCC14465</strain>
    </source>
</reference>
<keyword evidence="1" id="KW-0489">Methyltransferase</keyword>
<gene>
    <name evidence="4" type="ORF">IMCC14465_12100</name>
</gene>
<feature type="domain" description="Methyltransferase small" evidence="3">
    <location>
        <begin position="35"/>
        <end position="181"/>
    </location>
</feature>
<evidence type="ECO:0000259" key="3">
    <source>
        <dbReference type="Pfam" id="PF05175"/>
    </source>
</evidence>
<evidence type="ECO:0000313" key="4">
    <source>
        <dbReference type="EMBL" id="EJW21414.1"/>
    </source>
</evidence>
<dbReference type="InterPro" id="IPR007848">
    <property type="entry name" value="Small_mtfrase_dom"/>
</dbReference>
<comment type="caution">
    <text evidence="4">The sequence shown here is derived from an EMBL/GenBank/DDBJ whole genome shotgun (WGS) entry which is preliminary data.</text>
</comment>
<dbReference type="InterPro" id="IPR029063">
    <property type="entry name" value="SAM-dependent_MTases_sf"/>
</dbReference>
<dbReference type="GO" id="GO:0032259">
    <property type="term" value="P:methylation"/>
    <property type="evidence" value="ECO:0007669"/>
    <property type="project" value="UniProtKB-KW"/>
</dbReference>
<dbReference type="SUPFAM" id="SSF53335">
    <property type="entry name" value="S-adenosyl-L-methionine-dependent methyltransferases"/>
    <property type="match status" value="1"/>
</dbReference>
<keyword evidence="1" id="KW-0808">Transferase</keyword>
<keyword evidence="2" id="KW-0949">S-adenosyl-L-methionine</keyword>
<dbReference type="InterPro" id="IPR002052">
    <property type="entry name" value="DNA_methylase_N6_adenine_CS"/>
</dbReference>
<dbReference type="CDD" id="cd02440">
    <property type="entry name" value="AdoMet_MTases"/>
    <property type="match status" value="1"/>
</dbReference>
<dbReference type="eggNOG" id="COG4123">
    <property type="taxonomic scope" value="Bacteria"/>
</dbReference>
<dbReference type="PANTHER" id="PTHR47739">
    <property type="entry name" value="TRNA1(VAL) (ADENINE(37)-N6)-METHYLTRANSFERASE"/>
    <property type="match status" value="1"/>
</dbReference>
<dbReference type="EMBL" id="ALYF01000003">
    <property type="protein sequence ID" value="EJW21414.1"/>
    <property type="molecule type" value="Genomic_DNA"/>
</dbReference>
<dbReference type="OrthoDB" id="5489421at2"/>
<dbReference type="Proteomes" id="UP000004836">
    <property type="component" value="Unassembled WGS sequence"/>
</dbReference>
<dbReference type="GO" id="GO:0003676">
    <property type="term" value="F:nucleic acid binding"/>
    <property type="evidence" value="ECO:0007669"/>
    <property type="project" value="InterPro"/>
</dbReference>
<dbReference type="GO" id="GO:0008757">
    <property type="term" value="F:S-adenosylmethionine-dependent methyltransferase activity"/>
    <property type="evidence" value="ECO:0007669"/>
    <property type="project" value="UniProtKB-ARBA"/>
</dbReference>
<evidence type="ECO:0000313" key="5">
    <source>
        <dbReference type="Proteomes" id="UP000004836"/>
    </source>
</evidence>
<dbReference type="AlphaFoldDB" id="J9E0C9"/>
<dbReference type="Pfam" id="PF05175">
    <property type="entry name" value="MTS"/>
    <property type="match status" value="1"/>
</dbReference>
<keyword evidence="5" id="KW-1185">Reference proteome</keyword>
<dbReference type="STRING" id="1220535.IMCC14465_12100"/>
<protein>
    <recommendedName>
        <fullName evidence="3">Methyltransferase small domain-containing protein</fullName>
    </recommendedName>
</protein>
<evidence type="ECO:0000256" key="2">
    <source>
        <dbReference type="ARBA" id="ARBA00022691"/>
    </source>
</evidence>
<name>J9E0C9_9PROT</name>
<accession>J9E0C9</accession>
<dbReference type="Gene3D" id="3.40.50.150">
    <property type="entry name" value="Vaccinia Virus protein VP39"/>
    <property type="match status" value="1"/>
</dbReference>
<dbReference type="InterPro" id="IPR050210">
    <property type="entry name" value="tRNA_Adenine-N(6)_MTase"/>
</dbReference>
<evidence type="ECO:0000256" key="1">
    <source>
        <dbReference type="ARBA" id="ARBA00022603"/>
    </source>
</evidence>
<dbReference type="PROSITE" id="PS00092">
    <property type="entry name" value="N6_MTASE"/>
    <property type="match status" value="1"/>
</dbReference>
<dbReference type="PANTHER" id="PTHR47739:SF1">
    <property type="entry name" value="TRNA1(VAL) (ADENINE(37)-N6)-METHYLTRANSFERASE"/>
    <property type="match status" value="1"/>
</dbReference>
<proteinExistence type="predicted"/>
<sequence length="262" mass="28504">MSTEFRQTTCDKFLGGQIQAYQPEKGFRSGSDAVLLAAAVQMQTGATYLEFGCGVGVASLCLAHRLLKEGIHHSITALDIQPGLIDLARQNTDMNKIKPKPDFFVQDITAKFSDWANMPPAGFHHVFANPPYFETDKSFAPPDESKAQAHVSDTADLAIWIKRAAACLTGGGQLTLIYRADALDRLLSALSPQFGNIAILPITAAPDKPASRVIVSARRDAKGKLHLLPPLVTHKDNVYTDELEQILRGGGSLQKRFEVSSF</sequence>
<dbReference type="GO" id="GO:0008170">
    <property type="term" value="F:N-methyltransferase activity"/>
    <property type="evidence" value="ECO:0007669"/>
    <property type="project" value="UniProtKB-ARBA"/>
</dbReference>